<proteinExistence type="inferred from homology"/>
<dbReference type="SUPFAM" id="SSF48371">
    <property type="entry name" value="ARM repeat"/>
    <property type="match status" value="1"/>
</dbReference>
<dbReference type="PANTHER" id="PTHR12425">
    <property type="entry name" value="SYNEMBRYN"/>
    <property type="match status" value="1"/>
</dbReference>
<dbReference type="GO" id="GO:0007186">
    <property type="term" value="P:G protein-coupled receptor signaling pathway"/>
    <property type="evidence" value="ECO:0007669"/>
    <property type="project" value="TreeGrafter"/>
</dbReference>
<dbReference type="GO" id="GO:0005085">
    <property type="term" value="F:guanyl-nucleotide exchange factor activity"/>
    <property type="evidence" value="ECO:0007669"/>
    <property type="project" value="UniProtKB-KW"/>
</dbReference>
<evidence type="ECO:0000256" key="5">
    <source>
        <dbReference type="ARBA" id="ARBA00023186"/>
    </source>
</evidence>
<dbReference type="FunCoup" id="A0A7R8UHY7">
    <property type="interactions" value="1764"/>
</dbReference>
<keyword evidence="4" id="KW-0344">Guanine-nucleotide releasing factor</keyword>
<dbReference type="Proteomes" id="UP000594454">
    <property type="component" value="Chromosome 2"/>
</dbReference>
<accession>A0A7R8UHY7</accession>
<dbReference type="PANTHER" id="PTHR12425:SF5">
    <property type="entry name" value="SYNEMBRYN"/>
    <property type="match status" value="1"/>
</dbReference>
<sequence>MDRESLNALEGTDITKIKPVLQNFNEKYARDFDLTQLQTSGQWPVIWKSVFNILKNEKNVEIYPECLSCVRILSRDKIQLESKIQPTDFDCLLKIADLCEHQKPNQPKTTISDNVLTEALKCLCNMVFQSAKCQEMCSKNYAIVGILNRVKCPKTYPYEIEYFDMKLLFLITALNVKTRKRIRDDLDGLTYLTEWLSQKNKKNDRSDQQIDLICEILKILFNITITPNEGDNSSENEIEFRRLTSIARTLLLDYSTMKTEKENELISNVVNLLTNVPTACISELLVSPATVQQQGEDVKLFEGKCVLAADVLLQFLKRKLGAPQDTPTKFEMLSPILTVLVKCVRSDVTLRHYIRSVILPPLRDVKKRPEEGNEFRNYLCRFLTSPYTQIRDLSAELLFVCCKENVLRMIKHTGYGNAAGLLANRGLMGGRNTKPTDYSSDSEDSDTEEYKEMQHGINPVIGCYEPPRPDPLAGMSDEQKEYEAVQLANLMDKLHRQGIIQPCRIGPDGKPEAVEHIQQLQEEIPQQQMDLKRKT</sequence>
<dbReference type="InterPro" id="IPR019318">
    <property type="entry name" value="Gua_nucleotide_exch_fac_Ric8"/>
</dbReference>
<name>A0A7R8UHY7_HERIL</name>
<comment type="similarity">
    <text evidence="2">Belongs to the synembryn family.</text>
</comment>
<gene>
    <name evidence="6" type="ORF">HERILL_LOCUS4334</name>
</gene>
<dbReference type="OrthoDB" id="5585685at2759"/>
<evidence type="ECO:0000256" key="4">
    <source>
        <dbReference type="ARBA" id="ARBA00022658"/>
    </source>
</evidence>
<evidence type="ECO:0000313" key="6">
    <source>
        <dbReference type="EMBL" id="CAD7081215.1"/>
    </source>
</evidence>
<dbReference type="InterPro" id="IPR016024">
    <property type="entry name" value="ARM-type_fold"/>
</dbReference>
<evidence type="ECO:0000256" key="2">
    <source>
        <dbReference type="ARBA" id="ARBA00009049"/>
    </source>
</evidence>
<keyword evidence="3" id="KW-0963">Cytoplasm</keyword>
<evidence type="ECO:0000256" key="1">
    <source>
        <dbReference type="ARBA" id="ARBA00004544"/>
    </source>
</evidence>
<evidence type="ECO:0000256" key="3">
    <source>
        <dbReference type="ARBA" id="ARBA00022490"/>
    </source>
</evidence>
<dbReference type="Pfam" id="PF10165">
    <property type="entry name" value="Ric8"/>
    <property type="match status" value="1"/>
</dbReference>
<keyword evidence="5" id="KW-0143">Chaperone</keyword>
<comment type="subcellular location">
    <subcellularLocation>
        <location evidence="1">Cytoplasm</location>
        <location evidence="1">Cell cortex</location>
    </subcellularLocation>
</comment>
<dbReference type="Gene3D" id="1.25.10.10">
    <property type="entry name" value="Leucine-rich Repeat Variant"/>
    <property type="match status" value="1"/>
</dbReference>
<dbReference type="OMA" id="NADPIFT"/>
<reference evidence="6 7" key="1">
    <citation type="submission" date="2020-11" db="EMBL/GenBank/DDBJ databases">
        <authorList>
            <person name="Wallbank WR R."/>
            <person name="Pardo Diaz C."/>
            <person name="Kozak K."/>
            <person name="Martin S."/>
            <person name="Jiggins C."/>
            <person name="Moest M."/>
            <person name="Warren A I."/>
            <person name="Generalovic N T."/>
            <person name="Byers J.R.P. K."/>
            <person name="Montejo-Kovacevich G."/>
            <person name="Yen C E."/>
        </authorList>
    </citation>
    <scope>NUCLEOTIDE SEQUENCE [LARGE SCALE GENOMIC DNA]</scope>
</reference>
<dbReference type="GO" id="GO:0005938">
    <property type="term" value="C:cell cortex"/>
    <property type="evidence" value="ECO:0007669"/>
    <property type="project" value="UniProtKB-SubCell"/>
</dbReference>
<dbReference type="InterPro" id="IPR011989">
    <property type="entry name" value="ARM-like"/>
</dbReference>
<dbReference type="AlphaFoldDB" id="A0A7R8UHY7"/>
<evidence type="ECO:0000313" key="7">
    <source>
        <dbReference type="Proteomes" id="UP000594454"/>
    </source>
</evidence>
<protein>
    <recommendedName>
        <fullName evidence="8">Synembryn</fullName>
    </recommendedName>
</protein>
<dbReference type="InterPro" id="IPR008376">
    <property type="entry name" value="Chaperone_Ric-8_A/B"/>
</dbReference>
<dbReference type="EMBL" id="LR899010">
    <property type="protein sequence ID" value="CAD7081215.1"/>
    <property type="molecule type" value="Genomic_DNA"/>
</dbReference>
<organism evidence="6 7">
    <name type="scientific">Hermetia illucens</name>
    <name type="common">Black soldier fly</name>
    <dbReference type="NCBI Taxonomy" id="343691"/>
    <lineage>
        <taxon>Eukaryota</taxon>
        <taxon>Metazoa</taxon>
        <taxon>Ecdysozoa</taxon>
        <taxon>Arthropoda</taxon>
        <taxon>Hexapoda</taxon>
        <taxon>Insecta</taxon>
        <taxon>Pterygota</taxon>
        <taxon>Neoptera</taxon>
        <taxon>Endopterygota</taxon>
        <taxon>Diptera</taxon>
        <taxon>Brachycera</taxon>
        <taxon>Stratiomyomorpha</taxon>
        <taxon>Stratiomyidae</taxon>
        <taxon>Hermetiinae</taxon>
        <taxon>Hermetia</taxon>
    </lineage>
</organism>
<dbReference type="GO" id="GO:0001965">
    <property type="term" value="F:G-protein alpha-subunit binding"/>
    <property type="evidence" value="ECO:0007669"/>
    <property type="project" value="TreeGrafter"/>
</dbReference>
<evidence type="ECO:0008006" key="8">
    <source>
        <dbReference type="Google" id="ProtNLM"/>
    </source>
</evidence>
<keyword evidence="7" id="KW-1185">Reference proteome</keyword>
<dbReference type="PRINTS" id="PR01802">
    <property type="entry name" value="SYNEMBRYN"/>
</dbReference>
<dbReference type="InParanoid" id="A0A7R8UHY7"/>